<dbReference type="RefSeq" id="XP_003114700.1">
    <property type="nucleotide sequence ID" value="XM_003114652.1"/>
</dbReference>
<dbReference type="EMBL" id="DS268411">
    <property type="protein sequence ID" value="EFP02835.1"/>
    <property type="molecule type" value="Genomic_DNA"/>
</dbReference>
<dbReference type="STRING" id="31234.E3LME3"/>
<sequence length="241" mass="27294">MLTVKKAVTGTVSVLGRSVAPLEQMTLIKNSKIDREVKDVLRQCLITAMNFESSSKDSLDKSKTLVRKSGDSCEITSRSAAFTAASAMKLKKWNDVDDMLRLSTHCPPVITSSIRIRSLAEQSKLSEALSELEKVLMFEEEVFSTSNYSVSDEALDSLCQAIKSASQSTDEMKRFRNLQRLVTKYDRRTSQTIEDLLYSPIHVKKSEQETEPIDENFVKSKKFQDFVKQIPYMKDKATELK</sequence>
<name>E3LME3_CAERE</name>
<protein>
    <submittedName>
        <fullName evidence="1">Uncharacterized protein</fullName>
    </submittedName>
</protein>
<dbReference type="FunCoup" id="E3LME3">
    <property type="interactions" value="90"/>
</dbReference>
<dbReference type="Proteomes" id="UP000483820">
    <property type="component" value="Chromosome I"/>
</dbReference>
<dbReference type="GeneID" id="9819198"/>
<dbReference type="OrthoDB" id="5822074at2759"/>
<evidence type="ECO:0000313" key="4">
    <source>
        <dbReference type="Proteomes" id="UP000483820"/>
    </source>
</evidence>
<evidence type="ECO:0000313" key="1">
    <source>
        <dbReference type="EMBL" id="EFP02835.1"/>
    </source>
</evidence>
<dbReference type="EMBL" id="WUAV01000001">
    <property type="protein sequence ID" value="KAF1770186.1"/>
    <property type="molecule type" value="Genomic_DNA"/>
</dbReference>
<dbReference type="OMA" id="QKRFWDA"/>
<dbReference type="HOGENOM" id="CLU_1367341_0_0_1"/>
<accession>E3LME3</accession>
<dbReference type="eggNOG" id="ENOG502T2KQ">
    <property type="taxonomic scope" value="Eukaryota"/>
</dbReference>
<evidence type="ECO:0000313" key="3">
    <source>
        <dbReference type="Proteomes" id="UP000008281"/>
    </source>
</evidence>
<gene>
    <name evidence="1" type="ORF">CRE_28433</name>
    <name evidence="2" type="ORF">GCK72_002004</name>
</gene>
<keyword evidence="3" id="KW-1185">Reference proteome</keyword>
<dbReference type="Proteomes" id="UP000008281">
    <property type="component" value="Unassembled WGS sequence"/>
</dbReference>
<organism evidence="3">
    <name type="scientific">Caenorhabditis remanei</name>
    <name type="common">Caenorhabditis vulgaris</name>
    <dbReference type="NCBI Taxonomy" id="31234"/>
    <lineage>
        <taxon>Eukaryota</taxon>
        <taxon>Metazoa</taxon>
        <taxon>Ecdysozoa</taxon>
        <taxon>Nematoda</taxon>
        <taxon>Chromadorea</taxon>
        <taxon>Rhabditida</taxon>
        <taxon>Rhabditina</taxon>
        <taxon>Rhabditomorpha</taxon>
        <taxon>Rhabditoidea</taxon>
        <taxon>Rhabditidae</taxon>
        <taxon>Peloderinae</taxon>
        <taxon>Caenorhabditis</taxon>
    </lineage>
</organism>
<reference evidence="2 4" key="2">
    <citation type="submission" date="2019-12" db="EMBL/GenBank/DDBJ databases">
        <title>Chromosome-level assembly of the Caenorhabditis remanei genome.</title>
        <authorList>
            <person name="Teterina A.A."/>
            <person name="Willis J.H."/>
            <person name="Phillips P.C."/>
        </authorList>
    </citation>
    <scope>NUCLEOTIDE SEQUENCE [LARGE SCALE GENOMIC DNA]</scope>
    <source>
        <strain evidence="2 4">PX506</strain>
        <tissue evidence="2">Whole organism</tissue>
    </source>
</reference>
<dbReference type="AlphaFoldDB" id="E3LME3"/>
<evidence type="ECO:0000313" key="2">
    <source>
        <dbReference type="EMBL" id="KAF1770186.1"/>
    </source>
</evidence>
<reference evidence="1" key="1">
    <citation type="submission" date="2007-07" db="EMBL/GenBank/DDBJ databases">
        <title>PCAP assembly of the Caenorhabditis remanei genome.</title>
        <authorList>
            <consortium name="The Caenorhabditis remanei Sequencing Consortium"/>
            <person name="Wilson R.K."/>
        </authorList>
    </citation>
    <scope>NUCLEOTIDE SEQUENCE [LARGE SCALE GENOMIC DNA]</scope>
    <source>
        <strain evidence="1">PB4641</strain>
    </source>
</reference>
<dbReference type="CTD" id="9819198"/>
<proteinExistence type="predicted"/>
<dbReference type="KEGG" id="crq:GCK72_002004"/>